<dbReference type="InterPro" id="IPR036291">
    <property type="entry name" value="NAD(P)-bd_dom_sf"/>
</dbReference>
<dbReference type="InterPro" id="IPR051687">
    <property type="entry name" value="Peroxisomal_Beta-Oxidation"/>
</dbReference>
<name>E4Z0K5_OIKDI</name>
<dbReference type="AlphaFoldDB" id="E4Z0K5"/>
<accession>E4Z0K5</accession>
<dbReference type="Pfam" id="PF00106">
    <property type="entry name" value="adh_short"/>
    <property type="match status" value="1"/>
</dbReference>
<dbReference type="InterPro" id="IPR057326">
    <property type="entry name" value="KR_dom"/>
</dbReference>
<dbReference type="PANTHER" id="PTHR45024">
    <property type="entry name" value="DEHYDROGENASES, SHORT CHAIN"/>
    <property type="match status" value="1"/>
</dbReference>
<dbReference type="InterPro" id="IPR002347">
    <property type="entry name" value="SDR_fam"/>
</dbReference>
<reference evidence="5" key="1">
    <citation type="journal article" date="2010" name="Science">
        <title>Plasticity of animal genome architecture unmasked by rapid evolution of a pelagic tunicate.</title>
        <authorList>
            <person name="Denoeud F."/>
            <person name="Henriet S."/>
            <person name="Mungpakdee S."/>
            <person name="Aury J.M."/>
            <person name="Da Silva C."/>
            <person name="Brinkmann H."/>
            <person name="Mikhaleva J."/>
            <person name="Olsen L.C."/>
            <person name="Jubin C."/>
            <person name="Canestro C."/>
            <person name="Bouquet J.M."/>
            <person name="Danks G."/>
            <person name="Poulain J."/>
            <person name="Campsteijn C."/>
            <person name="Adamski M."/>
            <person name="Cross I."/>
            <person name="Yadetie F."/>
            <person name="Muffato M."/>
            <person name="Louis A."/>
            <person name="Butcher S."/>
            <person name="Tsagkogeorga G."/>
            <person name="Konrad A."/>
            <person name="Singh S."/>
            <person name="Jensen M.F."/>
            <person name="Cong E.H."/>
            <person name="Eikeseth-Otteraa H."/>
            <person name="Noel B."/>
            <person name="Anthouard V."/>
            <person name="Porcel B.M."/>
            <person name="Kachouri-Lafond R."/>
            <person name="Nishino A."/>
            <person name="Ugolini M."/>
            <person name="Chourrout P."/>
            <person name="Nishida H."/>
            <person name="Aasland R."/>
            <person name="Huzurbazar S."/>
            <person name="Westhof E."/>
            <person name="Delsuc F."/>
            <person name="Lehrach H."/>
            <person name="Reinhardt R."/>
            <person name="Weissenbach J."/>
            <person name="Roy S.W."/>
            <person name="Artiguenave F."/>
            <person name="Postlethwait J.H."/>
            <person name="Manak J.R."/>
            <person name="Thompson E.M."/>
            <person name="Jaillon O."/>
            <person name="Du Pasquier L."/>
            <person name="Boudinot P."/>
            <person name="Liberles D.A."/>
            <person name="Volff J.N."/>
            <person name="Philippe H."/>
            <person name="Lenhard B."/>
            <person name="Roest Crollius H."/>
            <person name="Wincker P."/>
            <person name="Chourrout D."/>
        </authorList>
    </citation>
    <scope>NUCLEOTIDE SEQUENCE [LARGE SCALE GENOMIC DNA]</scope>
</reference>
<proteinExistence type="inferred from homology"/>
<feature type="domain" description="Ketoreductase" evidence="4">
    <location>
        <begin position="27"/>
        <end position="220"/>
    </location>
</feature>
<dbReference type="PRINTS" id="PR00080">
    <property type="entry name" value="SDRFAMILY"/>
</dbReference>
<dbReference type="GO" id="GO:0016491">
    <property type="term" value="F:oxidoreductase activity"/>
    <property type="evidence" value="ECO:0007669"/>
    <property type="project" value="UniProtKB-KW"/>
</dbReference>
<keyword evidence="2" id="KW-0560">Oxidoreductase</keyword>
<organism evidence="5">
    <name type="scientific">Oikopleura dioica</name>
    <name type="common">Tunicate</name>
    <dbReference type="NCBI Taxonomy" id="34765"/>
    <lineage>
        <taxon>Eukaryota</taxon>
        <taxon>Metazoa</taxon>
        <taxon>Chordata</taxon>
        <taxon>Tunicata</taxon>
        <taxon>Appendicularia</taxon>
        <taxon>Copelata</taxon>
        <taxon>Oikopleuridae</taxon>
        <taxon>Oikopleura</taxon>
    </lineage>
</organism>
<dbReference type="PANTHER" id="PTHR45024:SF2">
    <property type="entry name" value="SCP2 DOMAIN-CONTAINING PROTEIN"/>
    <property type="match status" value="1"/>
</dbReference>
<evidence type="ECO:0000256" key="1">
    <source>
        <dbReference type="ARBA" id="ARBA00006484"/>
    </source>
</evidence>
<dbReference type="Proteomes" id="UP000011014">
    <property type="component" value="Unassembled WGS sequence"/>
</dbReference>
<comment type="similarity">
    <text evidence="1 3">Belongs to the short-chain dehydrogenases/reductases (SDR) family.</text>
</comment>
<dbReference type="EMBL" id="FN656335">
    <property type="protein sequence ID" value="CBY41233.1"/>
    <property type="molecule type" value="Genomic_DNA"/>
</dbReference>
<dbReference type="InterPro" id="IPR020904">
    <property type="entry name" value="Sc_DH/Rdtase_CS"/>
</dbReference>
<evidence type="ECO:0000256" key="3">
    <source>
        <dbReference type="RuleBase" id="RU000363"/>
    </source>
</evidence>
<dbReference type="PRINTS" id="PR00081">
    <property type="entry name" value="GDHRDH"/>
</dbReference>
<dbReference type="SMART" id="SM00822">
    <property type="entry name" value="PKS_KR"/>
    <property type="match status" value="1"/>
</dbReference>
<dbReference type="Gene3D" id="3.40.50.720">
    <property type="entry name" value="NAD(P)-binding Rossmann-like Domain"/>
    <property type="match status" value="1"/>
</dbReference>
<dbReference type="SUPFAM" id="SSF51735">
    <property type="entry name" value="NAD(P)-binding Rossmann-fold domains"/>
    <property type="match status" value="1"/>
</dbReference>
<evidence type="ECO:0000259" key="4">
    <source>
        <dbReference type="SMART" id="SM00822"/>
    </source>
</evidence>
<evidence type="ECO:0000313" key="5">
    <source>
        <dbReference type="EMBL" id="CBY41233.1"/>
    </source>
</evidence>
<gene>
    <name evidence="5" type="ORF">GSOID_T00023295001</name>
</gene>
<evidence type="ECO:0000256" key="2">
    <source>
        <dbReference type="ARBA" id="ARBA00023002"/>
    </source>
</evidence>
<dbReference type="CDD" id="cd05353">
    <property type="entry name" value="hydroxyacyl-CoA-like_DH_SDR_c-like"/>
    <property type="match status" value="1"/>
</dbReference>
<dbReference type="PROSITE" id="PS00061">
    <property type="entry name" value="ADH_SHORT"/>
    <property type="match status" value="1"/>
</dbReference>
<dbReference type="GO" id="GO:0006629">
    <property type="term" value="P:lipid metabolic process"/>
    <property type="evidence" value="ECO:0007669"/>
    <property type="project" value="UniProtKB-ARBA"/>
</dbReference>
<dbReference type="Gene3D" id="1.10.287.4290">
    <property type="match status" value="1"/>
</dbReference>
<protein>
    <recommendedName>
        <fullName evidence="4">Ketoreductase domain-containing protein</fullName>
    </recommendedName>
</protein>
<sequence length="317" mass="33780">MVLQRVIASTISRASRRRTSTLGFEGRVAVVTGAGNGLGKEYALELGRRGASVVVNDFGGSVLGAGGSTSAADAVVAEIIAAGGSAKPNYASVEHASQIIDPVMEEFGKVDLLINNAGILRDKNMLRISQEDWDDIISIHLTSAFKISQAVFPFMKENKYGKIVNTTSASGLYGNFGQVNYSAAKMGLVGLTKSIAIEGRKSNVHANAIAPLAASRMTEKVFPSVMLEKMDPKFVMPLYLCHESCSETGSVFEVAAGWAAKIQTESAAGAVFAKSKDEATLESVQEHFDALCDFEKDTVKLNSLQEATIRVMDAIMK</sequence>